<accession>A0A804IQ27</accession>
<dbReference type="EMBL" id="HG996469">
    <property type="protein sequence ID" value="CAG1842266.1"/>
    <property type="molecule type" value="Genomic_DNA"/>
</dbReference>
<name>A0A804IQ27_MUSAM</name>
<protein>
    <submittedName>
        <fullName evidence="1">(wild Malaysian banana) hypothetical protein</fullName>
    </submittedName>
</protein>
<evidence type="ECO:0000313" key="1">
    <source>
        <dbReference type="EMBL" id="CAG1842266.1"/>
    </source>
</evidence>
<proteinExistence type="predicted"/>
<sequence length="83" mass="9383">MDLHVQLDTRRSFRRRISHFHASEGTSPVDYCMKQCIDAVASYERTLGCKEKLAQLISSLHQCLCLSCIMALQFSCKISATSI</sequence>
<reference evidence="2" key="2">
    <citation type="submission" date="2021-05" db="UniProtKB">
        <authorList>
            <consortium name="EnsemblPlants"/>
        </authorList>
    </citation>
    <scope>IDENTIFICATION</scope>
    <source>
        <strain evidence="2">subsp. malaccensis</strain>
    </source>
</reference>
<organism evidence="2 3">
    <name type="scientific">Musa acuminata subsp. malaccensis</name>
    <name type="common">Wild banana</name>
    <name type="synonym">Musa malaccensis</name>
    <dbReference type="NCBI Taxonomy" id="214687"/>
    <lineage>
        <taxon>Eukaryota</taxon>
        <taxon>Viridiplantae</taxon>
        <taxon>Streptophyta</taxon>
        <taxon>Embryophyta</taxon>
        <taxon>Tracheophyta</taxon>
        <taxon>Spermatophyta</taxon>
        <taxon>Magnoliopsida</taxon>
        <taxon>Liliopsida</taxon>
        <taxon>Zingiberales</taxon>
        <taxon>Musaceae</taxon>
        <taxon>Musa</taxon>
    </lineage>
</organism>
<dbReference type="Proteomes" id="UP000012960">
    <property type="component" value="Unplaced"/>
</dbReference>
<dbReference type="EnsemblPlants" id="Ma04_t15480.1">
    <property type="protein sequence ID" value="Ma04_p15480.1"/>
    <property type="gene ID" value="Ma04_g15480"/>
</dbReference>
<dbReference type="Gramene" id="Ma04_t15480.1">
    <property type="protein sequence ID" value="Ma04_p15480.1"/>
    <property type="gene ID" value="Ma04_g15480"/>
</dbReference>
<dbReference type="InParanoid" id="A0A804IQ27"/>
<dbReference type="AlphaFoldDB" id="A0A804IQ27"/>
<reference evidence="1" key="1">
    <citation type="submission" date="2021-03" db="EMBL/GenBank/DDBJ databases">
        <authorList>
            <consortium name="Genoscope - CEA"/>
            <person name="William W."/>
        </authorList>
    </citation>
    <scope>NUCLEOTIDE SEQUENCE</scope>
    <source>
        <strain evidence="1">Doubled-haploid Pahang</strain>
    </source>
</reference>
<evidence type="ECO:0000313" key="3">
    <source>
        <dbReference type="Proteomes" id="UP000012960"/>
    </source>
</evidence>
<keyword evidence="3" id="KW-1185">Reference proteome</keyword>
<gene>
    <name evidence="1" type="ORF">GSMUA_120610.1</name>
</gene>
<evidence type="ECO:0000313" key="2">
    <source>
        <dbReference type="EnsemblPlants" id="Ma04_p15480.1"/>
    </source>
</evidence>